<dbReference type="InterPro" id="IPR015413">
    <property type="entry name" value="Methionyl/Leucyl_tRNA_Synth"/>
</dbReference>
<dbReference type="InterPro" id="IPR009080">
    <property type="entry name" value="tRNAsynth_Ia_anticodon-bd"/>
</dbReference>
<dbReference type="NCBIfam" id="TIGR00398">
    <property type="entry name" value="metG"/>
    <property type="match status" value="1"/>
</dbReference>
<dbReference type="GO" id="GO:0004825">
    <property type="term" value="F:methionine-tRNA ligase activity"/>
    <property type="evidence" value="ECO:0007669"/>
    <property type="project" value="UniProtKB-EC"/>
</dbReference>
<evidence type="ECO:0000256" key="2">
    <source>
        <dbReference type="ARBA" id="ARBA00012838"/>
    </source>
</evidence>
<keyword evidence="5 10" id="KW-0547">Nucleotide-binding</keyword>
<dbReference type="PANTHER" id="PTHR43326:SF1">
    <property type="entry name" value="METHIONINE--TRNA LIGASE, MITOCHONDRIAL"/>
    <property type="match status" value="1"/>
</dbReference>
<dbReference type="PANTHER" id="PTHR43326">
    <property type="entry name" value="METHIONYL-TRNA SYNTHETASE"/>
    <property type="match status" value="1"/>
</dbReference>
<evidence type="ECO:0000256" key="10">
    <source>
        <dbReference type="RuleBase" id="RU363039"/>
    </source>
</evidence>
<evidence type="ECO:0000256" key="7">
    <source>
        <dbReference type="ARBA" id="ARBA00022917"/>
    </source>
</evidence>
<evidence type="ECO:0000313" key="12">
    <source>
        <dbReference type="EMBL" id="PIP58034.1"/>
    </source>
</evidence>
<dbReference type="EC" id="6.1.1.10" evidence="2"/>
<gene>
    <name evidence="12" type="ORF">COX02_02390</name>
</gene>
<dbReference type="InterPro" id="IPR014758">
    <property type="entry name" value="Met-tRNA_synth"/>
</dbReference>
<dbReference type="SUPFAM" id="SSF52374">
    <property type="entry name" value="Nucleotidylyl transferase"/>
    <property type="match status" value="1"/>
</dbReference>
<dbReference type="Gene3D" id="1.10.730.10">
    <property type="entry name" value="Isoleucyl-tRNA Synthetase, Domain 1"/>
    <property type="match status" value="1"/>
</dbReference>
<evidence type="ECO:0000313" key="13">
    <source>
        <dbReference type="Proteomes" id="UP000229334"/>
    </source>
</evidence>
<evidence type="ECO:0000256" key="3">
    <source>
        <dbReference type="ARBA" id="ARBA00018753"/>
    </source>
</evidence>
<keyword evidence="8 10" id="KW-0030">Aminoacyl-tRNA synthetase</keyword>
<dbReference type="SUPFAM" id="SSF47323">
    <property type="entry name" value="Anticodon-binding domain of a subclass of class I aminoacyl-tRNA synthetases"/>
    <property type="match status" value="1"/>
</dbReference>
<organism evidence="12 13">
    <name type="scientific">Candidatus Vogelbacteria bacterium CG22_combo_CG10-13_8_21_14_all_37_9</name>
    <dbReference type="NCBI Taxonomy" id="1975046"/>
    <lineage>
        <taxon>Bacteria</taxon>
        <taxon>Candidatus Vogeliibacteriota</taxon>
    </lineage>
</organism>
<sequence>MSRKVYLTTTLAYVNAEPHLGFAAELIRADAYARYRRLLGDEVFFNTGTDEHGDKIYRKALEANESVQTYVDRYALKFKNLITDLNLSEVNFIRTTDPHHQVAVKEFWNQSLANGFIEKKTYQTKYCVGCELAKTDSELLNDHCPEHPNLTIELLAEENYFFKFSKFQTYLLYLYQAQPNFVIPEIRFREIKSFVTSGLQDFSISRVKAKMPWGIPVPNDPDQVIYVWFDALINYLSAIGWPNDQASFESWWPVIQFCGKDNLRQQSAMWQAMLASVGLASSKNIVINGFITSGGQKMSKSLGNVVDPVLLAHNWGVDSLRYFILRELSPFEDSDFTLERFRDSYNGELANGLGNLTSRIIKMAETYEVKILPADLRPAGVWLLDDFFAEYRSAIEEFQPNRALDFIWTQIKEADLYIQNTEPFKLIKTEPAKAKEHVEYLLGALWRIAIGLEPFLPETALKIQKMIKRELPLEPLFLRRD</sequence>
<protein>
    <recommendedName>
        <fullName evidence="3">Methionine--tRNA ligase</fullName>
        <ecNumber evidence="2">6.1.1.10</ecNumber>
    </recommendedName>
    <alternativeName>
        <fullName evidence="9">Methionyl-tRNA synthetase</fullName>
    </alternativeName>
</protein>
<feature type="domain" description="Methionyl/Leucyl tRNA synthetase" evidence="11">
    <location>
        <begin position="6"/>
        <end position="146"/>
    </location>
</feature>
<evidence type="ECO:0000256" key="5">
    <source>
        <dbReference type="ARBA" id="ARBA00022741"/>
    </source>
</evidence>
<dbReference type="GO" id="GO:0005524">
    <property type="term" value="F:ATP binding"/>
    <property type="evidence" value="ECO:0007669"/>
    <property type="project" value="UniProtKB-KW"/>
</dbReference>
<dbReference type="Gene3D" id="3.40.50.620">
    <property type="entry name" value="HUPs"/>
    <property type="match status" value="1"/>
</dbReference>
<keyword evidence="4 10" id="KW-0436">Ligase</keyword>
<accession>A0A2H0BKB5</accession>
<dbReference type="CDD" id="cd00814">
    <property type="entry name" value="MetRS_core"/>
    <property type="match status" value="1"/>
</dbReference>
<dbReference type="Proteomes" id="UP000229334">
    <property type="component" value="Unassembled WGS sequence"/>
</dbReference>
<evidence type="ECO:0000259" key="11">
    <source>
        <dbReference type="Pfam" id="PF09334"/>
    </source>
</evidence>
<dbReference type="GO" id="GO:0006431">
    <property type="term" value="P:methionyl-tRNA aminoacylation"/>
    <property type="evidence" value="ECO:0007669"/>
    <property type="project" value="InterPro"/>
</dbReference>
<comment type="function">
    <text evidence="1">Is required not only for elongation of protein synthesis but also for the initiation of all mRNA translation through initiator tRNA(fMet) aminoacylation.</text>
</comment>
<dbReference type="Pfam" id="PF09334">
    <property type="entry name" value="tRNA-synt_1g"/>
    <property type="match status" value="2"/>
</dbReference>
<dbReference type="InterPro" id="IPR033911">
    <property type="entry name" value="MetRS_core"/>
</dbReference>
<dbReference type="AlphaFoldDB" id="A0A2H0BKB5"/>
<keyword evidence="7 10" id="KW-0648">Protein biosynthesis</keyword>
<dbReference type="InterPro" id="IPR023457">
    <property type="entry name" value="Met-tRNA_synth_2"/>
</dbReference>
<proteinExistence type="inferred from homology"/>
<dbReference type="EMBL" id="PCSX01000036">
    <property type="protein sequence ID" value="PIP58034.1"/>
    <property type="molecule type" value="Genomic_DNA"/>
</dbReference>
<comment type="caution">
    <text evidence="12">The sequence shown here is derived from an EMBL/GenBank/DDBJ whole genome shotgun (WGS) entry which is preliminary data.</text>
</comment>
<reference evidence="12 13" key="1">
    <citation type="submission" date="2017-09" db="EMBL/GenBank/DDBJ databases">
        <title>Depth-based differentiation of microbial function through sediment-hosted aquifers and enrichment of novel symbionts in the deep terrestrial subsurface.</title>
        <authorList>
            <person name="Probst A.J."/>
            <person name="Ladd B."/>
            <person name="Jarett J.K."/>
            <person name="Geller-Mcgrath D.E."/>
            <person name="Sieber C.M."/>
            <person name="Emerson J.B."/>
            <person name="Anantharaman K."/>
            <person name="Thomas B.C."/>
            <person name="Malmstrom R."/>
            <person name="Stieglmeier M."/>
            <person name="Klingl A."/>
            <person name="Woyke T."/>
            <person name="Ryan C.M."/>
            <person name="Banfield J.F."/>
        </authorList>
    </citation>
    <scope>NUCLEOTIDE SEQUENCE [LARGE SCALE GENOMIC DNA]</scope>
    <source>
        <strain evidence="12">CG22_combo_CG10-13_8_21_14_all_37_9</strain>
    </source>
</reference>
<feature type="domain" description="Methionyl/Leucyl tRNA synthetase" evidence="11">
    <location>
        <begin position="156"/>
        <end position="360"/>
    </location>
</feature>
<evidence type="ECO:0000256" key="9">
    <source>
        <dbReference type="ARBA" id="ARBA00030904"/>
    </source>
</evidence>
<evidence type="ECO:0000256" key="4">
    <source>
        <dbReference type="ARBA" id="ARBA00022598"/>
    </source>
</evidence>
<name>A0A2H0BKB5_9BACT</name>
<evidence type="ECO:0000256" key="8">
    <source>
        <dbReference type="ARBA" id="ARBA00023146"/>
    </source>
</evidence>
<dbReference type="Gene3D" id="2.170.220.10">
    <property type="match status" value="1"/>
</dbReference>
<keyword evidence="6 10" id="KW-0067">ATP-binding</keyword>
<dbReference type="InterPro" id="IPR014729">
    <property type="entry name" value="Rossmann-like_a/b/a_fold"/>
</dbReference>
<comment type="similarity">
    <text evidence="10">Belongs to the class-I aminoacyl-tRNA synthetase family.</text>
</comment>
<evidence type="ECO:0000256" key="1">
    <source>
        <dbReference type="ARBA" id="ARBA00003314"/>
    </source>
</evidence>
<evidence type="ECO:0000256" key="6">
    <source>
        <dbReference type="ARBA" id="ARBA00022840"/>
    </source>
</evidence>
<dbReference type="PRINTS" id="PR01041">
    <property type="entry name" value="TRNASYNTHMET"/>
</dbReference>